<keyword evidence="3" id="KW-1185">Reference proteome</keyword>
<feature type="compositionally biased region" description="Acidic residues" evidence="1">
    <location>
        <begin position="69"/>
        <end position="84"/>
    </location>
</feature>
<protein>
    <submittedName>
        <fullName evidence="4">Uncharacterized protein</fullName>
    </submittedName>
</protein>
<feature type="compositionally biased region" description="Basic and acidic residues" evidence="1">
    <location>
        <begin position="174"/>
        <end position="186"/>
    </location>
</feature>
<feature type="transmembrane region" description="Helical" evidence="2">
    <location>
        <begin position="101"/>
        <end position="126"/>
    </location>
</feature>
<name>A0A7E4W5B0_PANRE</name>
<reference evidence="3" key="1">
    <citation type="journal article" date="2013" name="Genetics">
        <title>The draft genome and transcriptome of Panagrellus redivivus are shaped by the harsh demands of a free-living lifestyle.</title>
        <authorList>
            <person name="Srinivasan J."/>
            <person name="Dillman A.R."/>
            <person name="Macchietto M.G."/>
            <person name="Heikkinen L."/>
            <person name="Lakso M."/>
            <person name="Fracchia K.M."/>
            <person name="Antoshechkin I."/>
            <person name="Mortazavi A."/>
            <person name="Wong G."/>
            <person name="Sternberg P.W."/>
        </authorList>
    </citation>
    <scope>NUCLEOTIDE SEQUENCE [LARGE SCALE GENOMIC DNA]</scope>
    <source>
        <strain evidence="3">MT8872</strain>
    </source>
</reference>
<accession>A0A7E4W5B0</accession>
<sequence length="462" mass="52220">MGMWKPIFTGVNFGQLRKDDFKFSYILEMFVHNPNPHCGLYLTPIYGQPVMNILHQDSPKTQTKRNADDGGEEGEESNATETEEATPTSASVKAASTPSIVWVYIIIGITALISLVALPFVIRILYLELCRKNKNNPPPAAAAPVAANGSGQLAGAPADMSGKGAEMSNATDNGSKDPFVKEESKKKPQTPQKQAFIGPVRKEREPSAKKPKETKPSQETANVATARPSIVPPSYVLDDENRIPIHKRICEILPTRRRLQRGSDDMHRMAMVEEDSDKRHDYLNEAIHQAELEIDWVFNDHNTKDKKNKSPPKVDDLSHIGKRIIEARRRHIRPPIQCRKGEFRNEYLFAYDYAQVYDFALIEEYDLKARYFYFEYGLSEVKNRFEEWTKNKAIFDPCSVDPLVLQYDLALEEKQKNYNGELSQVGWDSSPIVHHAKRTKETIVPPTGTPAPPTEKGVKADK</sequence>
<evidence type="ECO:0000256" key="2">
    <source>
        <dbReference type="SAM" id="Phobius"/>
    </source>
</evidence>
<evidence type="ECO:0000313" key="3">
    <source>
        <dbReference type="Proteomes" id="UP000492821"/>
    </source>
</evidence>
<keyword evidence="2" id="KW-0812">Transmembrane</keyword>
<keyword evidence="2" id="KW-1133">Transmembrane helix</keyword>
<dbReference type="Proteomes" id="UP000492821">
    <property type="component" value="Unassembled WGS sequence"/>
</dbReference>
<evidence type="ECO:0000256" key="1">
    <source>
        <dbReference type="SAM" id="MobiDB-lite"/>
    </source>
</evidence>
<organism evidence="3 4">
    <name type="scientific">Panagrellus redivivus</name>
    <name type="common">Microworm</name>
    <dbReference type="NCBI Taxonomy" id="6233"/>
    <lineage>
        <taxon>Eukaryota</taxon>
        <taxon>Metazoa</taxon>
        <taxon>Ecdysozoa</taxon>
        <taxon>Nematoda</taxon>
        <taxon>Chromadorea</taxon>
        <taxon>Rhabditida</taxon>
        <taxon>Tylenchina</taxon>
        <taxon>Panagrolaimomorpha</taxon>
        <taxon>Panagrolaimoidea</taxon>
        <taxon>Panagrolaimidae</taxon>
        <taxon>Panagrellus</taxon>
    </lineage>
</organism>
<feature type="compositionally biased region" description="Basic and acidic residues" evidence="1">
    <location>
        <begin position="200"/>
        <end position="216"/>
    </location>
</feature>
<feature type="region of interest" description="Disordered" evidence="1">
    <location>
        <begin position="438"/>
        <end position="462"/>
    </location>
</feature>
<dbReference type="AlphaFoldDB" id="A0A7E4W5B0"/>
<proteinExistence type="predicted"/>
<dbReference type="WBParaSite" id="Pan_g6255.t1">
    <property type="protein sequence ID" value="Pan_g6255.t1"/>
    <property type="gene ID" value="Pan_g6255"/>
</dbReference>
<feature type="region of interest" description="Disordered" evidence="1">
    <location>
        <begin position="57"/>
        <end position="91"/>
    </location>
</feature>
<feature type="region of interest" description="Disordered" evidence="1">
    <location>
        <begin position="152"/>
        <end position="227"/>
    </location>
</feature>
<reference evidence="4" key="2">
    <citation type="submission" date="2020-10" db="UniProtKB">
        <authorList>
            <consortium name="WormBaseParasite"/>
        </authorList>
    </citation>
    <scope>IDENTIFICATION</scope>
</reference>
<keyword evidence="2" id="KW-0472">Membrane</keyword>
<evidence type="ECO:0000313" key="4">
    <source>
        <dbReference type="WBParaSite" id="Pan_g6255.t1"/>
    </source>
</evidence>